<dbReference type="InterPro" id="IPR000743">
    <property type="entry name" value="Glyco_hydro_28"/>
</dbReference>
<keyword evidence="7" id="KW-0961">Cell wall biogenesis/degradation</keyword>
<dbReference type="SMART" id="SM00710">
    <property type="entry name" value="PbH1"/>
    <property type="match status" value="5"/>
</dbReference>
<organism evidence="11 12">
    <name type="scientific">Rehmannia glutinosa</name>
    <name type="common">Chinese foxglove</name>
    <dbReference type="NCBI Taxonomy" id="99300"/>
    <lineage>
        <taxon>Eukaryota</taxon>
        <taxon>Viridiplantae</taxon>
        <taxon>Streptophyta</taxon>
        <taxon>Embryophyta</taxon>
        <taxon>Tracheophyta</taxon>
        <taxon>Spermatophyta</taxon>
        <taxon>Magnoliopsida</taxon>
        <taxon>eudicotyledons</taxon>
        <taxon>Gunneridae</taxon>
        <taxon>Pentapetalae</taxon>
        <taxon>asterids</taxon>
        <taxon>lamiids</taxon>
        <taxon>Lamiales</taxon>
        <taxon>Orobanchaceae</taxon>
        <taxon>Rehmannieae</taxon>
        <taxon>Rehmannia</taxon>
    </lineage>
</organism>
<dbReference type="PANTHER" id="PTHR31375">
    <property type="match status" value="1"/>
</dbReference>
<comment type="caution">
    <text evidence="11">The sequence shown here is derived from an EMBL/GenBank/DDBJ whole genome shotgun (WGS) entry which is preliminary data.</text>
</comment>
<keyword evidence="5 9" id="KW-0378">Hydrolase</keyword>
<dbReference type="InterPro" id="IPR006626">
    <property type="entry name" value="PbH1"/>
</dbReference>
<gene>
    <name evidence="11" type="ORF">DH2020_034159</name>
</gene>
<protein>
    <recommendedName>
        <fullName evidence="13">Exopolygalacturonase-like</fullName>
    </recommendedName>
</protein>
<feature type="signal peptide" evidence="10">
    <location>
        <begin position="1"/>
        <end position="26"/>
    </location>
</feature>
<dbReference type="InterPro" id="IPR012334">
    <property type="entry name" value="Pectin_lyas_fold"/>
</dbReference>
<keyword evidence="6 9" id="KW-0326">Glycosidase</keyword>
<evidence type="ECO:0000256" key="7">
    <source>
        <dbReference type="ARBA" id="ARBA00023316"/>
    </source>
</evidence>
<evidence type="ECO:0000256" key="8">
    <source>
        <dbReference type="PROSITE-ProRule" id="PRU10052"/>
    </source>
</evidence>
<dbReference type="SUPFAM" id="SSF51126">
    <property type="entry name" value="Pectin lyase-like"/>
    <property type="match status" value="1"/>
</dbReference>
<evidence type="ECO:0000256" key="6">
    <source>
        <dbReference type="ARBA" id="ARBA00023295"/>
    </source>
</evidence>
<keyword evidence="10" id="KW-0732">Signal</keyword>
<name>A0ABR0VC03_REHGL</name>
<proteinExistence type="inferred from homology"/>
<dbReference type="Proteomes" id="UP001318860">
    <property type="component" value="Unassembled WGS sequence"/>
</dbReference>
<feature type="chain" id="PRO_5046424255" description="Exopolygalacturonase-like" evidence="10">
    <location>
        <begin position="27"/>
        <end position="398"/>
    </location>
</feature>
<keyword evidence="3" id="KW-0134">Cell wall</keyword>
<evidence type="ECO:0000256" key="4">
    <source>
        <dbReference type="ARBA" id="ARBA00022525"/>
    </source>
</evidence>
<evidence type="ECO:0000256" key="10">
    <source>
        <dbReference type="SAM" id="SignalP"/>
    </source>
</evidence>
<dbReference type="EMBL" id="JABTTQ020001283">
    <property type="protein sequence ID" value="KAK6132093.1"/>
    <property type="molecule type" value="Genomic_DNA"/>
</dbReference>
<evidence type="ECO:0008006" key="13">
    <source>
        <dbReference type="Google" id="ProtNLM"/>
    </source>
</evidence>
<evidence type="ECO:0000256" key="5">
    <source>
        <dbReference type="ARBA" id="ARBA00022801"/>
    </source>
</evidence>
<sequence>MNSRLLLLEILLFVVVLSSVCTTSHATKVFNVLDYGAVANNKTDNTKAFLKTWIGACQWRGRSRVLIPPGSYYLGSVIFRGSCDGPIEFVIKGVLRAPDDPDLFFIDHWISFQNINNLRIYGGGTLDGQGASAWPYNNCGTGSCNPLPVSLRLDFINDSEISNINSINSKNFHFNVFSCYRLRFSHVTISAPADSPNTDGIHIGGSGEIAIDTADIATGDDCVSIGSGNQGINISNVYCGPGHGISVGSMGRSATDEEGVSGVAVVNCTFRRTLNGVQIKTWPDSKAAGGFASDFVYDNIVMENVENPIFINQHYCPSNLCDPKGSSKIQISNITFRNIHGTCTTRDAVKLVCSKISPCHDIALENINLIGPGGFASSSCYNVRGRSRGRQKPPSCLH</sequence>
<dbReference type="Pfam" id="PF00295">
    <property type="entry name" value="Glyco_hydro_28"/>
    <property type="match status" value="1"/>
</dbReference>
<evidence type="ECO:0000256" key="9">
    <source>
        <dbReference type="RuleBase" id="RU361169"/>
    </source>
</evidence>
<evidence type="ECO:0000256" key="1">
    <source>
        <dbReference type="ARBA" id="ARBA00004191"/>
    </source>
</evidence>
<keyword evidence="4" id="KW-0964">Secreted</keyword>
<keyword evidence="12" id="KW-1185">Reference proteome</keyword>
<evidence type="ECO:0000313" key="12">
    <source>
        <dbReference type="Proteomes" id="UP001318860"/>
    </source>
</evidence>
<dbReference type="InterPro" id="IPR011050">
    <property type="entry name" value="Pectin_lyase_fold/virulence"/>
</dbReference>
<evidence type="ECO:0000256" key="2">
    <source>
        <dbReference type="ARBA" id="ARBA00008834"/>
    </source>
</evidence>
<evidence type="ECO:0000256" key="3">
    <source>
        <dbReference type="ARBA" id="ARBA00022512"/>
    </source>
</evidence>
<dbReference type="PROSITE" id="PS00502">
    <property type="entry name" value="POLYGALACTURONASE"/>
    <property type="match status" value="1"/>
</dbReference>
<feature type="active site" evidence="8">
    <location>
        <position position="243"/>
    </location>
</feature>
<comment type="similarity">
    <text evidence="2 9">Belongs to the glycosyl hydrolase 28 family.</text>
</comment>
<dbReference type="Gene3D" id="2.160.20.10">
    <property type="entry name" value="Single-stranded right-handed beta-helix, Pectin lyase-like"/>
    <property type="match status" value="1"/>
</dbReference>
<evidence type="ECO:0000313" key="11">
    <source>
        <dbReference type="EMBL" id="KAK6132093.1"/>
    </source>
</evidence>
<accession>A0ABR0VC03</accession>
<comment type="subcellular location">
    <subcellularLocation>
        <location evidence="1">Secreted</location>
        <location evidence="1">Cell wall</location>
    </subcellularLocation>
</comment>
<reference evidence="11 12" key="1">
    <citation type="journal article" date="2021" name="Comput. Struct. Biotechnol. J.">
        <title>De novo genome assembly of the potent medicinal plant Rehmannia glutinosa using nanopore technology.</title>
        <authorList>
            <person name="Ma L."/>
            <person name="Dong C."/>
            <person name="Song C."/>
            <person name="Wang X."/>
            <person name="Zheng X."/>
            <person name="Niu Y."/>
            <person name="Chen S."/>
            <person name="Feng W."/>
        </authorList>
    </citation>
    <scope>NUCLEOTIDE SEQUENCE [LARGE SCALE GENOMIC DNA]</scope>
    <source>
        <strain evidence="11">DH-2019</strain>
    </source>
</reference>